<proteinExistence type="predicted"/>
<feature type="compositionally biased region" description="Polar residues" evidence="1">
    <location>
        <begin position="86"/>
        <end position="98"/>
    </location>
</feature>
<organism evidence="2">
    <name type="scientific">Gaeumannomyces tritici (strain R3-111a-1)</name>
    <name type="common">Wheat and barley take-all root rot fungus</name>
    <name type="synonym">Gaeumannomyces graminis var. tritici</name>
    <dbReference type="NCBI Taxonomy" id="644352"/>
    <lineage>
        <taxon>Eukaryota</taxon>
        <taxon>Fungi</taxon>
        <taxon>Dikarya</taxon>
        <taxon>Ascomycota</taxon>
        <taxon>Pezizomycotina</taxon>
        <taxon>Sordariomycetes</taxon>
        <taxon>Sordariomycetidae</taxon>
        <taxon>Magnaporthales</taxon>
        <taxon>Magnaporthaceae</taxon>
        <taxon>Gaeumannomyces</taxon>
    </lineage>
</organism>
<evidence type="ECO:0000313" key="4">
    <source>
        <dbReference type="Proteomes" id="UP000006039"/>
    </source>
</evidence>
<dbReference type="Proteomes" id="UP000006039">
    <property type="component" value="Unassembled WGS sequence"/>
</dbReference>
<dbReference type="GeneID" id="20349704"/>
<evidence type="ECO:0000256" key="1">
    <source>
        <dbReference type="SAM" id="MobiDB-lite"/>
    </source>
</evidence>
<dbReference type="VEuPathDB" id="FungiDB:GGTG_09246"/>
<evidence type="ECO:0000313" key="2">
    <source>
        <dbReference type="EMBL" id="EJT72380.1"/>
    </source>
</evidence>
<feature type="region of interest" description="Disordered" evidence="1">
    <location>
        <begin position="1"/>
        <end position="44"/>
    </location>
</feature>
<dbReference type="EMBL" id="GL385399">
    <property type="protein sequence ID" value="EJT72380.1"/>
    <property type="molecule type" value="Genomic_DNA"/>
</dbReference>
<dbReference type="RefSeq" id="XP_009225354.1">
    <property type="nucleotide sequence ID" value="XM_009227090.1"/>
</dbReference>
<name>J3P6V4_GAET3</name>
<reference evidence="2" key="3">
    <citation type="submission" date="2010-09" db="EMBL/GenBank/DDBJ databases">
        <title>Annotation of Gaeumannomyces graminis var. tritici R3-111a-1.</title>
        <authorList>
            <consortium name="The Broad Institute Genome Sequencing Platform"/>
            <person name="Ma L.-J."/>
            <person name="Dead R."/>
            <person name="Young S.K."/>
            <person name="Zeng Q."/>
            <person name="Gargeya S."/>
            <person name="Fitzgerald M."/>
            <person name="Haas B."/>
            <person name="Abouelleil A."/>
            <person name="Alvarado L."/>
            <person name="Arachchi H.M."/>
            <person name="Berlin A."/>
            <person name="Brown A."/>
            <person name="Chapman S.B."/>
            <person name="Chen Z."/>
            <person name="Dunbar C."/>
            <person name="Freedman E."/>
            <person name="Gearin G."/>
            <person name="Gellesch M."/>
            <person name="Goldberg J."/>
            <person name="Griggs A."/>
            <person name="Gujja S."/>
            <person name="Heiman D."/>
            <person name="Howarth C."/>
            <person name="Larson L."/>
            <person name="Lui A."/>
            <person name="MacDonald P.J.P."/>
            <person name="Mehta T."/>
            <person name="Montmayeur A."/>
            <person name="Murphy C."/>
            <person name="Neiman D."/>
            <person name="Pearson M."/>
            <person name="Priest M."/>
            <person name="Roberts A."/>
            <person name="Saif S."/>
            <person name="Shea T."/>
            <person name="Shenoy N."/>
            <person name="Sisk P."/>
            <person name="Stolte C."/>
            <person name="Sykes S."/>
            <person name="Yandava C."/>
            <person name="Wortman J."/>
            <person name="Nusbaum C."/>
            <person name="Birren B."/>
        </authorList>
    </citation>
    <scope>NUCLEOTIDE SEQUENCE</scope>
    <source>
        <strain evidence="2">R3-111a-1</strain>
    </source>
</reference>
<protein>
    <submittedName>
        <fullName evidence="2 3">Uncharacterized protein</fullName>
    </submittedName>
</protein>
<keyword evidence="4" id="KW-1185">Reference proteome</keyword>
<dbReference type="EnsemblFungi" id="EJT72380">
    <property type="protein sequence ID" value="EJT72380"/>
    <property type="gene ID" value="GGTG_09246"/>
</dbReference>
<evidence type="ECO:0000313" key="3">
    <source>
        <dbReference type="EnsemblFungi" id="EJT72380"/>
    </source>
</evidence>
<feature type="region of interest" description="Disordered" evidence="1">
    <location>
        <begin position="57"/>
        <end position="98"/>
    </location>
</feature>
<feature type="compositionally biased region" description="Basic and acidic residues" evidence="1">
    <location>
        <begin position="1"/>
        <end position="17"/>
    </location>
</feature>
<reference evidence="4" key="1">
    <citation type="submission" date="2010-07" db="EMBL/GenBank/DDBJ databases">
        <title>The genome sequence of Gaeumannomyces graminis var. tritici strain R3-111a-1.</title>
        <authorList>
            <consortium name="The Broad Institute Genome Sequencing Platform"/>
            <person name="Ma L.-J."/>
            <person name="Dead R."/>
            <person name="Young S."/>
            <person name="Zeng Q."/>
            <person name="Koehrsen M."/>
            <person name="Alvarado L."/>
            <person name="Berlin A."/>
            <person name="Chapman S.B."/>
            <person name="Chen Z."/>
            <person name="Freedman E."/>
            <person name="Gellesch M."/>
            <person name="Goldberg J."/>
            <person name="Griggs A."/>
            <person name="Gujja S."/>
            <person name="Heilman E.R."/>
            <person name="Heiman D."/>
            <person name="Hepburn T."/>
            <person name="Howarth C."/>
            <person name="Jen D."/>
            <person name="Larson L."/>
            <person name="Mehta T."/>
            <person name="Neiman D."/>
            <person name="Pearson M."/>
            <person name="Roberts A."/>
            <person name="Saif S."/>
            <person name="Shea T."/>
            <person name="Shenoy N."/>
            <person name="Sisk P."/>
            <person name="Stolte C."/>
            <person name="Sykes S."/>
            <person name="Walk T."/>
            <person name="White J."/>
            <person name="Yandava C."/>
            <person name="Haas B."/>
            <person name="Nusbaum C."/>
            <person name="Birren B."/>
        </authorList>
    </citation>
    <scope>NUCLEOTIDE SEQUENCE [LARGE SCALE GENOMIC DNA]</scope>
    <source>
        <strain evidence="4">R3-111a-1</strain>
    </source>
</reference>
<dbReference type="HOGENOM" id="CLU_2413703_0_0_1"/>
<reference evidence="3" key="4">
    <citation type="journal article" date="2015" name="G3 (Bethesda)">
        <title>Genome sequences of three phytopathogenic species of the Magnaporthaceae family of fungi.</title>
        <authorList>
            <person name="Okagaki L.H."/>
            <person name="Nunes C.C."/>
            <person name="Sailsbery J."/>
            <person name="Clay B."/>
            <person name="Brown D."/>
            <person name="John T."/>
            <person name="Oh Y."/>
            <person name="Young N."/>
            <person name="Fitzgerald M."/>
            <person name="Haas B.J."/>
            <person name="Zeng Q."/>
            <person name="Young S."/>
            <person name="Adiconis X."/>
            <person name="Fan L."/>
            <person name="Levin J.Z."/>
            <person name="Mitchell T.K."/>
            <person name="Okubara P.A."/>
            <person name="Farman M.L."/>
            <person name="Kohn L.M."/>
            <person name="Birren B."/>
            <person name="Ma L.-J."/>
            <person name="Dean R.A."/>
        </authorList>
    </citation>
    <scope>NUCLEOTIDE SEQUENCE</scope>
    <source>
        <strain evidence="3">R3-111a-1</strain>
    </source>
</reference>
<dbReference type="AlphaFoldDB" id="J3P6V4"/>
<reference evidence="2" key="2">
    <citation type="submission" date="2010-07" db="EMBL/GenBank/DDBJ databases">
        <authorList>
            <consortium name="The Broad Institute Genome Sequencing Platform"/>
            <consortium name="Broad Institute Genome Sequencing Center for Infectious Disease"/>
            <person name="Ma L.-J."/>
            <person name="Dead R."/>
            <person name="Young S."/>
            <person name="Zeng Q."/>
            <person name="Koehrsen M."/>
            <person name="Alvarado L."/>
            <person name="Berlin A."/>
            <person name="Chapman S.B."/>
            <person name="Chen Z."/>
            <person name="Freedman E."/>
            <person name="Gellesch M."/>
            <person name="Goldberg J."/>
            <person name="Griggs A."/>
            <person name="Gujja S."/>
            <person name="Heilman E.R."/>
            <person name="Heiman D."/>
            <person name="Hepburn T."/>
            <person name="Howarth C."/>
            <person name="Jen D."/>
            <person name="Larson L."/>
            <person name="Mehta T."/>
            <person name="Neiman D."/>
            <person name="Pearson M."/>
            <person name="Roberts A."/>
            <person name="Saif S."/>
            <person name="Shea T."/>
            <person name="Shenoy N."/>
            <person name="Sisk P."/>
            <person name="Stolte C."/>
            <person name="Sykes S."/>
            <person name="Walk T."/>
            <person name="White J."/>
            <person name="Yandava C."/>
            <person name="Haas B."/>
            <person name="Nusbaum C."/>
            <person name="Birren B."/>
        </authorList>
    </citation>
    <scope>NUCLEOTIDE SEQUENCE</scope>
    <source>
        <strain evidence="2">R3-111a-1</strain>
    </source>
</reference>
<accession>J3P6V4</accession>
<feature type="compositionally biased region" description="Low complexity" evidence="1">
    <location>
        <begin position="22"/>
        <end position="32"/>
    </location>
</feature>
<reference evidence="3" key="5">
    <citation type="submission" date="2018-04" db="UniProtKB">
        <authorList>
            <consortium name="EnsemblFungi"/>
        </authorList>
    </citation>
    <scope>IDENTIFICATION</scope>
    <source>
        <strain evidence="3">R3-111a-1</strain>
    </source>
</reference>
<gene>
    <name evidence="3" type="primary">20349704</name>
    <name evidence="2" type="ORF">GGTG_09246</name>
</gene>
<sequence>MSDDWQHVPRTWADKTRQPTQSSAAAAATSAGAGAGVPGDASAPAGNMLARWLAEPAGSSPFNTVGQVRRVHGASGSPDRAPAPAPSTNHATTGSAKE</sequence>